<evidence type="ECO:0000313" key="9">
    <source>
        <dbReference type="Proteomes" id="UP000562984"/>
    </source>
</evidence>
<organism evidence="8 9">
    <name type="scientific">Nakamurella aerolata</name>
    <dbReference type="NCBI Taxonomy" id="1656892"/>
    <lineage>
        <taxon>Bacteria</taxon>
        <taxon>Bacillati</taxon>
        <taxon>Actinomycetota</taxon>
        <taxon>Actinomycetes</taxon>
        <taxon>Nakamurellales</taxon>
        <taxon>Nakamurellaceae</taxon>
        <taxon>Nakamurella</taxon>
    </lineage>
</organism>
<evidence type="ECO:0000256" key="4">
    <source>
        <dbReference type="ARBA" id="ARBA00023136"/>
    </source>
</evidence>
<feature type="transmembrane region" description="Helical" evidence="6">
    <location>
        <begin position="164"/>
        <end position="184"/>
    </location>
</feature>
<comment type="similarity">
    <text evidence="6">Belongs to the ABC-2 integral membrane protein family.</text>
</comment>
<feature type="transmembrane region" description="Helical" evidence="6">
    <location>
        <begin position="127"/>
        <end position="152"/>
    </location>
</feature>
<dbReference type="PIRSF" id="PIRSF006648">
    <property type="entry name" value="DrrB"/>
    <property type="match status" value="1"/>
</dbReference>
<dbReference type="Pfam" id="PF01061">
    <property type="entry name" value="ABC2_membrane"/>
    <property type="match status" value="1"/>
</dbReference>
<dbReference type="GO" id="GO:0140359">
    <property type="term" value="F:ABC-type transporter activity"/>
    <property type="evidence" value="ECO:0007669"/>
    <property type="project" value="InterPro"/>
</dbReference>
<keyword evidence="3 6" id="KW-1133">Transmembrane helix</keyword>
<comment type="caution">
    <text evidence="8">The sequence shown here is derived from an EMBL/GenBank/DDBJ whole genome shotgun (WGS) entry which is preliminary data.</text>
</comment>
<keyword evidence="6" id="KW-1003">Cell membrane</keyword>
<dbReference type="RefSeq" id="WP_171199238.1">
    <property type="nucleotide sequence ID" value="NZ_JABEND010000003.1"/>
</dbReference>
<evidence type="ECO:0000256" key="5">
    <source>
        <dbReference type="ARBA" id="ARBA00023251"/>
    </source>
</evidence>
<dbReference type="PANTHER" id="PTHR43229">
    <property type="entry name" value="NODULATION PROTEIN J"/>
    <property type="match status" value="1"/>
</dbReference>
<feature type="transmembrane region" description="Helical" evidence="6">
    <location>
        <begin position="196"/>
        <end position="213"/>
    </location>
</feature>
<evidence type="ECO:0000259" key="7">
    <source>
        <dbReference type="PROSITE" id="PS51012"/>
    </source>
</evidence>
<comment type="subcellular location">
    <subcellularLocation>
        <location evidence="6">Cell membrane</location>
        <topology evidence="6">Multi-pass membrane protein</topology>
    </subcellularLocation>
    <subcellularLocation>
        <location evidence="1">Membrane</location>
        <topology evidence="1">Multi-pass membrane protein</topology>
    </subcellularLocation>
</comment>
<dbReference type="InterPro" id="IPR000412">
    <property type="entry name" value="ABC_2_transport"/>
</dbReference>
<sequence>MSTPTAGLQPGIGLTTDRPEIHPRGVLAESLVMVRRNLRHIKRQPEMLMDVTIQPIMFVLLFAYVFGGSIQIGGQSGVNYREWLLPGIMGQTMAFASFIVAIGLNNDLDKGIIDRFRSLPMSRSSVLVGRSLAALLHSSIGIVVMALTGLVIGWRIGGGPANAVLAFLLLLAFGFAMIWIGIWVGSAMRSVEAVNGVMFTTMFPITFLANTFAPPANMPTWLRTIAEWNPISALVQALRELWDNYPDLAPSAAWPLRHAVWVSLGWSVLITVVVAPLALRAYRRRTTD</sequence>
<protein>
    <recommendedName>
        <fullName evidence="6">Transport permease protein</fullName>
    </recommendedName>
</protein>
<gene>
    <name evidence="8" type="ORF">HKD39_07555</name>
</gene>
<dbReference type="InterPro" id="IPR051784">
    <property type="entry name" value="Nod_factor_ABC_transporter"/>
</dbReference>
<feature type="transmembrane region" description="Helical" evidence="6">
    <location>
        <begin position="87"/>
        <end position="106"/>
    </location>
</feature>
<dbReference type="PROSITE" id="PS51012">
    <property type="entry name" value="ABC_TM2"/>
    <property type="match status" value="1"/>
</dbReference>
<reference evidence="8 9" key="1">
    <citation type="submission" date="2020-05" db="EMBL/GenBank/DDBJ databases">
        <title>Nakamurella sp. DB0629 isolated from air conditioner.</title>
        <authorList>
            <person name="Kim D.H."/>
            <person name="Kim D.-U."/>
        </authorList>
    </citation>
    <scope>NUCLEOTIDE SEQUENCE [LARGE SCALE GENOMIC DNA]</scope>
    <source>
        <strain evidence="8 9">DB0629</strain>
    </source>
</reference>
<evidence type="ECO:0000256" key="2">
    <source>
        <dbReference type="ARBA" id="ARBA00022692"/>
    </source>
</evidence>
<dbReference type="InterPro" id="IPR013525">
    <property type="entry name" value="ABC2_TM"/>
</dbReference>
<dbReference type="GO" id="GO:0046677">
    <property type="term" value="P:response to antibiotic"/>
    <property type="evidence" value="ECO:0007669"/>
    <property type="project" value="UniProtKB-KW"/>
</dbReference>
<keyword evidence="5" id="KW-0046">Antibiotic resistance</keyword>
<dbReference type="GO" id="GO:0043190">
    <property type="term" value="C:ATP-binding cassette (ABC) transporter complex"/>
    <property type="evidence" value="ECO:0007669"/>
    <property type="project" value="InterPro"/>
</dbReference>
<dbReference type="AlphaFoldDB" id="A0A849A4S0"/>
<feature type="domain" description="ABC transmembrane type-2" evidence="7">
    <location>
        <begin position="46"/>
        <end position="285"/>
    </location>
</feature>
<evidence type="ECO:0000313" key="8">
    <source>
        <dbReference type="EMBL" id="NNG35569.1"/>
    </source>
</evidence>
<feature type="transmembrane region" description="Helical" evidence="6">
    <location>
        <begin position="258"/>
        <end position="279"/>
    </location>
</feature>
<name>A0A849A4S0_9ACTN</name>
<evidence type="ECO:0000256" key="6">
    <source>
        <dbReference type="RuleBase" id="RU361157"/>
    </source>
</evidence>
<proteinExistence type="inferred from homology"/>
<dbReference type="InterPro" id="IPR047817">
    <property type="entry name" value="ABC2_TM_bact-type"/>
</dbReference>
<dbReference type="PANTHER" id="PTHR43229:SF2">
    <property type="entry name" value="NODULATION PROTEIN J"/>
    <property type="match status" value="1"/>
</dbReference>
<feature type="transmembrane region" description="Helical" evidence="6">
    <location>
        <begin position="47"/>
        <end position="67"/>
    </location>
</feature>
<keyword evidence="2 6" id="KW-0812">Transmembrane</keyword>
<keyword evidence="6" id="KW-0813">Transport</keyword>
<evidence type="ECO:0000256" key="3">
    <source>
        <dbReference type="ARBA" id="ARBA00022989"/>
    </source>
</evidence>
<dbReference type="Proteomes" id="UP000562984">
    <property type="component" value="Unassembled WGS sequence"/>
</dbReference>
<keyword evidence="4 6" id="KW-0472">Membrane</keyword>
<keyword evidence="9" id="KW-1185">Reference proteome</keyword>
<evidence type="ECO:0000256" key="1">
    <source>
        <dbReference type="ARBA" id="ARBA00004141"/>
    </source>
</evidence>
<accession>A0A849A4S0</accession>
<dbReference type="EMBL" id="JABEND010000003">
    <property type="protein sequence ID" value="NNG35569.1"/>
    <property type="molecule type" value="Genomic_DNA"/>
</dbReference>